<keyword evidence="1" id="KW-0482">Metalloprotease</keyword>
<feature type="modified residue" description="N6-carboxylysine" evidence="5">
    <location>
        <position position="157"/>
    </location>
</feature>
<feature type="binding site" evidence="4">
    <location>
        <position position="225"/>
    </location>
    <ligand>
        <name>Zn(2+)</name>
        <dbReference type="ChEBI" id="CHEBI:29105"/>
        <label>2</label>
        <note>catalytic</note>
    </ligand>
</feature>
<proteinExistence type="inferred from homology"/>
<dbReference type="PANTHER" id="PTHR11647">
    <property type="entry name" value="HYDRANTOINASE/DIHYDROPYRIMIDINASE FAMILY MEMBER"/>
    <property type="match status" value="1"/>
</dbReference>
<dbReference type="GO" id="GO:0016810">
    <property type="term" value="F:hydrolase activity, acting on carbon-nitrogen (but not peptide) bonds"/>
    <property type="evidence" value="ECO:0007669"/>
    <property type="project" value="InterPro"/>
</dbReference>
<dbReference type="InterPro" id="IPR006680">
    <property type="entry name" value="Amidohydro-rel"/>
</dbReference>
<protein>
    <recommendedName>
        <fullName evidence="1">Isoaspartyl dipeptidase</fullName>
        <ecNumber evidence="1">3.4.19.-</ecNumber>
    </recommendedName>
</protein>
<feature type="binding site" evidence="3">
    <location>
        <begin position="70"/>
        <end position="72"/>
    </location>
    <ligand>
        <name>substrate</name>
    </ligand>
</feature>
<dbReference type="SUPFAM" id="SSF51556">
    <property type="entry name" value="Metallo-dependent hydrolases"/>
    <property type="match status" value="1"/>
</dbReference>
<evidence type="ECO:0000256" key="3">
    <source>
        <dbReference type="PIRSR" id="PIRSR001238-2"/>
    </source>
</evidence>
<dbReference type="STRING" id="1203554.HMPREF1476_00642"/>
<feature type="binding site" evidence="3">
    <location>
        <position position="164"/>
    </location>
    <ligand>
        <name>substrate</name>
    </ligand>
</feature>
<feature type="binding site" evidence="3">
    <location>
        <position position="101"/>
    </location>
    <ligand>
        <name>substrate</name>
    </ligand>
</feature>
<sequence length="383" mass="40691">MTQAVLIRNADLYAPEHVGMRDILIAGGKIIAVEPHLENVNIPGMETVDAAGRRVTPGLIDQHIHVTGGGGEGGWASRCPELNFSSLVKGGVTSFMGVSGTDSMSRSIENLLAKVRGLTVEGASGWMWTSNYAYPPATITGSVKGDLFAIPECLGVKIAMGDHRSSFPTDQEVLRLLSEIRVAGMLTGKTGFLHVHCGDWGDAIFDPLEAAIPKGIPAKHMRPTHVARHPQVFERACRFAKMGGFIDITTGGGCWMGSAADALIAALEKDVPLDRITFSSDGQGSMPRFNEAGEMVGFGVGSIDCDLEAVRSTAEKIGLDKALRPMTATIADALGLTAKGRVQPGKDADLLIFGDELELADVFMKGRRMMQDGKVIVKGAFEA</sequence>
<comment type="subcellular location">
    <subcellularLocation>
        <location evidence="1">Cytoplasm</location>
    </subcellularLocation>
</comment>
<evidence type="ECO:0000313" key="7">
    <source>
        <dbReference type="EMBL" id="EPD99838.1"/>
    </source>
</evidence>
<comment type="PTM">
    <text evidence="1">Carboxylation allows a single lysine to coordinate two zinc ions.</text>
</comment>
<comment type="caution">
    <text evidence="7">The sequence shown here is derived from an EMBL/GenBank/DDBJ whole genome shotgun (WGS) entry which is preliminary data.</text>
</comment>
<name>S3BEU9_9BURK</name>
<comment type="function">
    <text evidence="1">Catalyzes the hydrolytic cleavage of a subset of L-isoaspartyl (L-beta-aspartyl) dipeptides. Used to degrade proteins damaged by L-isoaspartyl residues formation.</text>
</comment>
<dbReference type="GO" id="GO:0005737">
    <property type="term" value="C:cytoplasm"/>
    <property type="evidence" value="ECO:0007669"/>
    <property type="project" value="UniProtKB-SubCell"/>
</dbReference>
<feature type="binding site" evidence="3">
    <location>
        <position position="228"/>
    </location>
    <ligand>
        <name>substrate</name>
    </ligand>
</feature>
<dbReference type="SUPFAM" id="SSF51338">
    <property type="entry name" value="Composite domain of metallo-dependent hydrolases"/>
    <property type="match status" value="1"/>
</dbReference>
<dbReference type="HOGENOM" id="CLU_058216_0_0_4"/>
<dbReference type="NCBIfam" id="TIGR01975">
    <property type="entry name" value="isoAsp_dipep"/>
    <property type="match status" value="1"/>
</dbReference>
<dbReference type="PATRIC" id="fig|1203554.3.peg.629"/>
<dbReference type="RefSeq" id="WP_016473998.1">
    <property type="nucleotide sequence ID" value="NZ_KE150480.1"/>
</dbReference>
<comment type="similarity">
    <text evidence="1">Belongs to the peptidase M38 family.</text>
</comment>
<dbReference type="AlphaFoldDB" id="S3BEU9"/>
<keyword evidence="1 4" id="KW-0862">Zinc</keyword>
<gene>
    <name evidence="7" type="ORF">HMPREF1476_00642</name>
</gene>
<accession>S3BEU9</accession>
<dbReference type="Gene3D" id="2.30.40.10">
    <property type="entry name" value="Urease, subunit C, domain 1"/>
    <property type="match status" value="1"/>
</dbReference>
<dbReference type="GO" id="GO:0008798">
    <property type="term" value="F:beta-aspartyl-peptidase activity"/>
    <property type="evidence" value="ECO:0007669"/>
    <property type="project" value="InterPro"/>
</dbReference>
<dbReference type="InterPro" id="IPR011059">
    <property type="entry name" value="Metal-dep_hydrolase_composite"/>
</dbReference>
<dbReference type="eggNOG" id="COG1001">
    <property type="taxonomic scope" value="Bacteria"/>
</dbReference>
<keyword evidence="8" id="KW-1185">Reference proteome</keyword>
<dbReference type="GO" id="GO:0008237">
    <property type="term" value="F:metallopeptidase activity"/>
    <property type="evidence" value="ECO:0007669"/>
    <property type="project" value="UniProtKB-KW"/>
</dbReference>
<evidence type="ECO:0000313" key="8">
    <source>
        <dbReference type="Proteomes" id="UP000014400"/>
    </source>
</evidence>
<feature type="binding site" evidence="3">
    <location>
        <position position="285"/>
    </location>
    <ligand>
        <name>substrate</name>
    </ligand>
</feature>
<comment type="cofactor">
    <cofactor evidence="1 4">
        <name>Zn(2+)</name>
        <dbReference type="ChEBI" id="CHEBI:29105"/>
    </cofactor>
    <text evidence="1 4">Binds 2 Zn(2+) ions per subunit.</text>
</comment>
<organism evidence="7 8">
    <name type="scientific">Sutterella wadsworthensis HGA0223</name>
    <dbReference type="NCBI Taxonomy" id="1203554"/>
    <lineage>
        <taxon>Bacteria</taxon>
        <taxon>Pseudomonadati</taxon>
        <taxon>Pseudomonadota</taxon>
        <taxon>Betaproteobacteria</taxon>
        <taxon>Burkholderiales</taxon>
        <taxon>Sutterellaceae</taxon>
        <taxon>Sutterella</taxon>
    </lineage>
</organism>
<reference evidence="7 8" key="1">
    <citation type="submission" date="2013-04" db="EMBL/GenBank/DDBJ databases">
        <title>The Genome Sequence of Sutterella wadsworthensis HGA0223.</title>
        <authorList>
            <consortium name="The Broad Institute Genomics Platform"/>
            <person name="Earl A."/>
            <person name="Ward D."/>
            <person name="Feldgarden M."/>
            <person name="Gevers D."/>
            <person name="Schmidt T.M."/>
            <person name="Dover J."/>
            <person name="Dai D."/>
            <person name="Walker B."/>
            <person name="Young S."/>
            <person name="Zeng Q."/>
            <person name="Gargeya S."/>
            <person name="Fitzgerald M."/>
            <person name="Haas B."/>
            <person name="Abouelleil A."/>
            <person name="Allen A.W."/>
            <person name="Alvarado L."/>
            <person name="Arachchi H.M."/>
            <person name="Berlin A.M."/>
            <person name="Chapman S.B."/>
            <person name="Gainer-Dewar J."/>
            <person name="Goldberg J."/>
            <person name="Griggs A."/>
            <person name="Gujja S."/>
            <person name="Hansen M."/>
            <person name="Howarth C."/>
            <person name="Imamovic A."/>
            <person name="Ireland A."/>
            <person name="Larimer J."/>
            <person name="McCowan C."/>
            <person name="Murphy C."/>
            <person name="Pearson M."/>
            <person name="Poon T.W."/>
            <person name="Priest M."/>
            <person name="Roberts A."/>
            <person name="Saif S."/>
            <person name="Shea T."/>
            <person name="Sisk P."/>
            <person name="Sykes S."/>
            <person name="Wortman J."/>
            <person name="Nusbaum C."/>
            <person name="Birren B."/>
        </authorList>
    </citation>
    <scope>NUCLEOTIDE SEQUENCE [LARGE SCALE GENOMIC DNA]</scope>
    <source>
        <strain evidence="7 8">HGA0223</strain>
    </source>
</reference>
<feature type="active site" description="Proton acceptor" evidence="2">
    <location>
        <position position="281"/>
    </location>
</feature>
<feature type="binding site" evidence="4">
    <location>
        <position position="281"/>
    </location>
    <ligand>
        <name>Zn(2+)</name>
        <dbReference type="ChEBI" id="CHEBI:29105"/>
        <label>1</label>
        <note>catalytic</note>
    </ligand>
</feature>
<evidence type="ECO:0000256" key="4">
    <source>
        <dbReference type="PIRSR" id="PIRSR001238-3"/>
    </source>
</evidence>
<dbReference type="InterPro" id="IPR050378">
    <property type="entry name" value="Metallo-dep_Hydrolases_sf"/>
</dbReference>
<evidence type="ECO:0000256" key="1">
    <source>
        <dbReference type="PIRNR" id="PIRNR001238"/>
    </source>
</evidence>
<comment type="PTM">
    <text evidence="5">Carbamylation allows a single lysine to coordinate two zinc ions.</text>
</comment>
<evidence type="ECO:0000256" key="5">
    <source>
        <dbReference type="PIRSR" id="PIRSR001238-50"/>
    </source>
</evidence>
<feature type="binding site" evidence="4">
    <location>
        <position position="63"/>
    </location>
    <ligand>
        <name>Zn(2+)</name>
        <dbReference type="ChEBI" id="CHEBI:29105"/>
        <label>1</label>
        <note>catalytic</note>
    </ligand>
</feature>
<dbReference type="Gene3D" id="3.20.20.140">
    <property type="entry name" value="Metal-dependent hydrolases"/>
    <property type="match status" value="1"/>
</dbReference>
<evidence type="ECO:0000256" key="2">
    <source>
        <dbReference type="PIRSR" id="PIRSR001238-1"/>
    </source>
</evidence>
<dbReference type="GO" id="GO:0046872">
    <property type="term" value="F:metal ion binding"/>
    <property type="evidence" value="ECO:0007669"/>
    <property type="project" value="UniProtKB-KW"/>
</dbReference>
<evidence type="ECO:0000259" key="6">
    <source>
        <dbReference type="Pfam" id="PF01979"/>
    </source>
</evidence>
<dbReference type="GeneID" id="64061529"/>
<feature type="domain" description="Amidohydrolase-related" evidence="6">
    <location>
        <begin position="55"/>
        <end position="367"/>
    </location>
</feature>
<feature type="binding site" description="via carbamate group" evidence="4">
    <location>
        <position position="157"/>
    </location>
    <ligand>
        <name>Zn(2+)</name>
        <dbReference type="ChEBI" id="CHEBI:29105"/>
        <label>2</label>
        <note>catalytic</note>
    </ligand>
</feature>
<feature type="binding site" evidence="4">
    <location>
        <position position="65"/>
    </location>
    <ligand>
        <name>Zn(2+)</name>
        <dbReference type="ChEBI" id="CHEBI:29105"/>
        <label>1</label>
        <note>catalytic</note>
    </ligand>
</feature>
<feature type="binding site" evidence="4">
    <location>
        <position position="196"/>
    </location>
    <ligand>
        <name>Zn(2+)</name>
        <dbReference type="ChEBI" id="CHEBI:29105"/>
        <label>2</label>
        <note>catalytic</note>
    </ligand>
</feature>
<feature type="binding site" description="via carbamate group" evidence="4">
    <location>
        <position position="157"/>
    </location>
    <ligand>
        <name>Zn(2+)</name>
        <dbReference type="ChEBI" id="CHEBI:29105"/>
        <label>1</label>
        <note>catalytic</note>
    </ligand>
</feature>
<feature type="binding site" evidence="3">
    <location>
        <position position="132"/>
    </location>
    <ligand>
        <name>substrate</name>
    </ligand>
</feature>
<dbReference type="InterPro" id="IPR010229">
    <property type="entry name" value="Pept_M38_dipep"/>
</dbReference>
<dbReference type="Pfam" id="PF01979">
    <property type="entry name" value="Amidohydro_1"/>
    <property type="match status" value="1"/>
</dbReference>
<dbReference type="GO" id="GO:0006508">
    <property type="term" value="P:proteolysis"/>
    <property type="evidence" value="ECO:0007669"/>
    <property type="project" value="UniProtKB-KW"/>
</dbReference>
<dbReference type="EC" id="3.4.19.-" evidence="1"/>
<keyword evidence="1" id="KW-0645">Protease</keyword>
<keyword evidence="1" id="KW-0378">Hydrolase</keyword>
<dbReference type="InterPro" id="IPR032466">
    <property type="entry name" value="Metal_Hydrolase"/>
</dbReference>
<dbReference type="Proteomes" id="UP000014400">
    <property type="component" value="Unassembled WGS sequence"/>
</dbReference>
<dbReference type="EMBL" id="ATCF01000012">
    <property type="protein sequence ID" value="EPD99838.1"/>
    <property type="molecule type" value="Genomic_DNA"/>
</dbReference>
<dbReference type="PIRSF" id="PIRSF001238">
    <property type="entry name" value="IadA"/>
    <property type="match status" value="1"/>
</dbReference>
<keyword evidence="1 4" id="KW-0479">Metal-binding</keyword>
<dbReference type="PANTHER" id="PTHR11647:SF1">
    <property type="entry name" value="COLLAPSIN RESPONSE MEDIATOR PROTEIN"/>
    <property type="match status" value="1"/>
</dbReference>